<comment type="similarity">
    <text evidence="2">Belongs to the methyltransferase superfamily. L-isoaspartyl/D-aspartyl protein methyltransferase family.</text>
</comment>
<sequence>MATEGFEPYRSAYAEQVARLADIRDKRIEQAFAAVPREAFLPPPPWSVVSMGIAMQTSDVAEIYNNVLVAIDRERGINNGEPALHAAWIDAVHPKPNESVIHVGAGLGYYTAILALLVQPSGHVEAFEYETDLAAQAARNLASYSNVAVHAASAFGRTLPQADIIYVNAGVVAPDVEWIRALNPGGRLIFPWQPHEGWGPALLVTRRAGGFSTQSLMTVGFISCSGTTEKPLVAHLPTEADLAAVRSVWIKGDRSPDSSAIAVYDEVWFSSDRIGD</sequence>
<keyword evidence="6 12" id="KW-0489">Methyltransferase</keyword>
<evidence type="ECO:0000313" key="12">
    <source>
        <dbReference type="EMBL" id="MBF9197871.1"/>
    </source>
</evidence>
<proteinExistence type="inferred from homology"/>
<keyword evidence="5" id="KW-0963">Cytoplasm</keyword>
<reference evidence="12 13" key="1">
    <citation type="submission" date="2020-11" db="EMBL/GenBank/DDBJ databases">
        <authorList>
            <person name="Kim M.K."/>
        </authorList>
    </citation>
    <scope>NUCLEOTIDE SEQUENCE [LARGE SCALE GENOMIC DNA]</scope>
    <source>
        <strain evidence="12 13">BT290</strain>
    </source>
</reference>
<dbReference type="RefSeq" id="WP_196265223.1">
    <property type="nucleotide sequence ID" value="NZ_JADQDN010000012.1"/>
</dbReference>
<evidence type="ECO:0000256" key="2">
    <source>
        <dbReference type="ARBA" id="ARBA00005369"/>
    </source>
</evidence>
<evidence type="ECO:0000256" key="11">
    <source>
        <dbReference type="ARBA" id="ARBA00031350"/>
    </source>
</evidence>
<evidence type="ECO:0000256" key="9">
    <source>
        <dbReference type="ARBA" id="ARBA00030757"/>
    </source>
</evidence>
<dbReference type="SUPFAM" id="SSF53335">
    <property type="entry name" value="S-adenosyl-L-methionine-dependent methyltransferases"/>
    <property type="match status" value="1"/>
</dbReference>
<keyword evidence="13" id="KW-1185">Reference proteome</keyword>
<evidence type="ECO:0000313" key="13">
    <source>
        <dbReference type="Proteomes" id="UP000611708"/>
    </source>
</evidence>
<evidence type="ECO:0000256" key="6">
    <source>
        <dbReference type="ARBA" id="ARBA00022603"/>
    </source>
</evidence>
<comment type="subcellular location">
    <subcellularLocation>
        <location evidence="1">Cytoplasm</location>
    </subcellularLocation>
</comment>
<dbReference type="EC" id="2.1.1.77" evidence="3"/>
<comment type="caution">
    <text evidence="12">The sequence shown here is derived from an EMBL/GenBank/DDBJ whole genome shotgun (WGS) entry which is preliminary data.</text>
</comment>
<gene>
    <name evidence="12" type="ORF">I2H36_17680</name>
</gene>
<dbReference type="Pfam" id="PF01135">
    <property type="entry name" value="PCMT"/>
    <property type="match status" value="1"/>
</dbReference>
<evidence type="ECO:0000256" key="5">
    <source>
        <dbReference type="ARBA" id="ARBA00022490"/>
    </source>
</evidence>
<dbReference type="InterPro" id="IPR029063">
    <property type="entry name" value="SAM-dependent_MTases_sf"/>
</dbReference>
<keyword evidence="7" id="KW-0808">Transferase</keyword>
<dbReference type="EMBL" id="JADQDN010000012">
    <property type="protein sequence ID" value="MBF9197871.1"/>
    <property type="molecule type" value="Genomic_DNA"/>
</dbReference>
<keyword evidence="8" id="KW-0949">S-adenosyl-L-methionine</keyword>
<evidence type="ECO:0000256" key="4">
    <source>
        <dbReference type="ARBA" id="ARBA00013346"/>
    </source>
</evidence>
<dbReference type="Proteomes" id="UP000611708">
    <property type="component" value="Unassembled WGS sequence"/>
</dbReference>
<dbReference type="Gene3D" id="3.40.50.150">
    <property type="entry name" value="Vaccinia Virus protein VP39"/>
    <property type="match status" value="1"/>
</dbReference>
<evidence type="ECO:0000256" key="1">
    <source>
        <dbReference type="ARBA" id="ARBA00004496"/>
    </source>
</evidence>
<dbReference type="CDD" id="cd02440">
    <property type="entry name" value="AdoMet_MTases"/>
    <property type="match status" value="1"/>
</dbReference>
<dbReference type="PANTHER" id="PTHR11579">
    <property type="entry name" value="PROTEIN-L-ISOASPARTATE O-METHYLTRANSFERASE"/>
    <property type="match status" value="1"/>
</dbReference>
<name>A0ABS0HWJ3_9HYPH</name>
<evidence type="ECO:0000256" key="8">
    <source>
        <dbReference type="ARBA" id="ARBA00022691"/>
    </source>
</evidence>
<protein>
    <recommendedName>
        <fullName evidence="4">Protein-L-isoaspartate O-methyltransferase</fullName>
        <ecNumber evidence="3">2.1.1.77</ecNumber>
    </recommendedName>
    <alternativeName>
        <fullName evidence="11">L-isoaspartyl protein carboxyl methyltransferase</fullName>
    </alternativeName>
    <alternativeName>
        <fullName evidence="9">Protein L-isoaspartyl methyltransferase</fullName>
    </alternativeName>
    <alternativeName>
        <fullName evidence="10">Protein-beta-aspartate methyltransferase</fullName>
    </alternativeName>
</protein>
<evidence type="ECO:0000256" key="3">
    <source>
        <dbReference type="ARBA" id="ARBA00011890"/>
    </source>
</evidence>
<evidence type="ECO:0000256" key="10">
    <source>
        <dbReference type="ARBA" id="ARBA00031323"/>
    </source>
</evidence>
<evidence type="ECO:0000256" key="7">
    <source>
        <dbReference type="ARBA" id="ARBA00022679"/>
    </source>
</evidence>
<dbReference type="PANTHER" id="PTHR11579:SF0">
    <property type="entry name" value="PROTEIN-L-ISOASPARTATE(D-ASPARTATE) O-METHYLTRANSFERASE"/>
    <property type="match status" value="1"/>
</dbReference>
<organism evidence="12 13">
    <name type="scientific">Microvirga terrestris</name>
    <dbReference type="NCBI Taxonomy" id="2791024"/>
    <lineage>
        <taxon>Bacteria</taxon>
        <taxon>Pseudomonadati</taxon>
        <taxon>Pseudomonadota</taxon>
        <taxon>Alphaproteobacteria</taxon>
        <taxon>Hyphomicrobiales</taxon>
        <taxon>Methylobacteriaceae</taxon>
        <taxon>Microvirga</taxon>
    </lineage>
</organism>
<accession>A0ABS0HWJ3</accession>
<dbReference type="GO" id="GO:0008168">
    <property type="term" value="F:methyltransferase activity"/>
    <property type="evidence" value="ECO:0007669"/>
    <property type="project" value="UniProtKB-KW"/>
</dbReference>
<dbReference type="InterPro" id="IPR000682">
    <property type="entry name" value="PCMT"/>
</dbReference>
<dbReference type="GO" id="GO:0032259">
    <property type="term" value="P:methylation"/>
    <property type="evidence" value="ECO:0007669"/>
    <property type="project" value="UniProtKB-KW"/>
</dbReference>